<keyword evidence="1" id="KW-0472">Membrane</keyword>
<organism evidence="2 3">
    <name type="scientific">Actinomycetospora chibensis</name>
    <dbReference type="NCBI Taxonomy" id="663606"/>
    <lineage>
        <taxon>Bacteria</taxon>
        <taxon>Bacillati</taxon>
        <taxon>Actinomycetota</taxon>
        <taxon>Actinomycetes</taxon>
        <taxon>Pseudonocardiales</taxon>
        <taxon>Pseudonocardiaceae</taxon>
        <taxon>Actinomycetospora</taxon>
    </lineage>
</organism>
<evidence type="ECO:0008006" key="4">
    <source>
        <dbReference type="Google" id="ProtNLM"/>
    </source>
</evidence>
<proteinExistence type="predicted"/>
<sequence>MTSTETKIGGACGVLAAVAMIPAYLVGTPNQPRTLEEAAGYYESAAGFVTANGALPLLHVLLGLVFLGVLVHVLRRAAGPSGGVYVALAGGVLFFALTSAGFAAEVAYPAAVVRFGEIVLPALAQPLLALSVWSYHYAQIGAAAMILATSLVAYRSKALPAWVAGAGVLGILPLLHLWLPLIAALSSLLWFAVMGVALLVAPTATTTTDRATAPATV</sequence>
<feature type="transmembrane region" description="Helical" evidence="1">
    <location>
        <begin position="135"/>
        <end position="154"/>
    </location>
</feature>
<protein>
    <recommendedName>
        <fullName evidence="4">DUF4386 family protein</fullName>
    </recommendedName>
</protein>
<accession>A0ABV9RCF2</accession>
<feature type="transmembrane region" description="Helical" evidence="1">
    <location>
        <begin position="181"/>
        <end position="201"/>
    </location>
</feature>
<feature type="transmembrane region" description="Helical" evidence="1">
    <location>
        <begin position="7"/>
        <end position="25"/>
    </location>
</feature>
<keyword evidence="3" id="KW-1185">Reference proteome</keyword>
<evidence type="ECO:0000256" key="1">
    <source>
        <dbReference type="SAM" id="Phobius"/>
    </source>
</evidence>
<dbReference type="RefSeq" id="WP_274188932.1">
    <property type="nucleotide sequence ID" value="NZ_BAABHN010000001.1"/>
</dbReference>
<reference evidence="3" key="1">
    <citation type="journal article" date="2019" name="Int. J. Syst. Evol. Microbiol.">
        <title>The Global Catalogue of Microorganisms (GCM) 10K type strain sequencing project: providing services to taxonomists for standard genome sequencing and annotation.</title>
        <authorList>
            <consortium name="The Broad Institute Genomics Platform"/>
            <consortium name="The Broad Institute Genome Sequencing Center for Infectious Disease"/>
            <person name="Wu L."/>
            <person name="Ma J."/>
        </authorList>
    </citation>
    <scope>NUCLEOTIDE SEQUENCE [LARGE SCALE GENOMIC DNA]</scope>
    <source>
        <strain evidence="3">CCUG 50347</strain>
    </source>
</reference>
<gene>
    <name evidence="2" type="ORF">ACFPEL_00475</name>
</gene>
<evidence type="ECO:0000313" key="2">
    <source>
        <dbReference type="EMBL" id="MFC4830867.1"/>
    </source>
</evidence>
<keyword evidence="1" id="KW-0812">Transmembrane</keyword>
<feature type="transmembrane region" description="Helical" evidence="1">
    <location>
        <begin position="83"/>
        <end position="104"/>
    </location>
</feature>
<keyword evidence="1" id="KW-1133">Transmembrane helix</keyword>
<comment type="caution">
    <text evidence="2">The sequence shown here is derived from an EMBL/GenBank/DDBJ whole genome shotgun (WGS) entry which is preliminary data.</text>
</comment>
<feature type="transmembrane region" description="Helical" evidence="1">
    <location>
        <begin position="45"/>
        <end position="71"/>
    </location>
</feature>
<feature type="transmembrane region" description="Helical" evidence="1">
    <location>
        <begin position="159"/>
        <end position="175"/>
    </location>
</feature>
<name>A0ABV9RCF2_9PSEU</name>
<dbReference type="Proteomes" id="UP001595909">
    <property type="component" value="Unassembled WGS sequence"/>
</dbReference>
<dbReference type="EMBL" id="JBHSIM010000001">
    <property type="protein sequence ID" value="MFC4830867.1"/>
    <property type="molecule type" value="Genomic_DNA"/>
</dbReference>
<evidence type="ECO:0000313" key="3">
    <source>
        <dbReference type="Proteomes" id="UP001595909"/>
    </source>
</evidence>